<organism evidence="13 14">
    <name type="scientific">Vitrella brassicaformis (strain CCMP3155)</name>
    <dbReference type="NCBI Taxonomy" id="1169540"/>
    <lineage>
        <taxon>Eukaryota</taxon>
        <taxon>Sar</taxon>
        <taxon>Alveolata</taxon>
        <taxon>Colpodellida</taxon>
        <taxon>Vitrellaceae</taxon>
        <taxon>Vitrella</taxon>
    </lineage>
</organism>
<sequence length="981" mass="107022">MEDQQIQQIQTPSSHLTQTPSMTDVAGIMLDSDDQASFADAIFNPQDTNRQNERRIQQTVDHLVDSPRSEALSGLVEEAMAAPESSTPTVYSVTPKVCSEANTDEHWPPEGPYQLPGSRRMPKGVKKTTQPGQHHQHKHHHQGKQRPTAAARAELAAAAGIAWGGWHWSVRVVMGVIALGGVGESLYLTARHFSSEKNKGGCATGGCSAVLDGPFSEFLGFPVAAFGLLAYVALACLTLVPLMTRMVRMVARKRRALSLAKSSSVQPIKQWDSSSTEGCDGVCECLSDGGRGKWERVNRVLILACVAAMATFSCYLMILMGYYIQEFCPYCIISACVCFILFVIATTTRVVTPTKMAVLTCTTMAGVMALFAWVQFRTTVLGVTTVSDFAAQNITFADYFSTAGGKSFTLTEDSERKQAKMAAQLIKDKDANIYGSWLCSACRKQKKLFGQEWESVKPNYVECARSGPDAQPQKCLDKNIASYPTWVIDGQHYEGILTLEQLVTLLQGNELRPHQQTKGVDEDGLAGVMVSGAGAVSPQQTDQQPTAELVAHLKEKGAKLYGQGSDPKVDSIKESFGESFEAIAFVDCEVTPRECEAANLPPVLPVWSIDGAMHFDLLDPESVAEATGFQWSTLDAARQAFAHGLADHMKENDVVVYGSRFCIYCKKQKTEFGEAFDKLRKHQIYVECEAAPKECEVMEIKETPSWFRFNDASNRTVNNTVDSMTGVQSLETLAKWSNFDHEYMDNTTRMRTRQLQGAPNATAVAEKLKDAGAVMYGMNWCPYCAQQKAMFGDAVDQITYVECVNDPTLTNECAPACGIPSWTIKGQCYTGLQPLERLEAIASTRQLSSAPTVGVDVKIGNMRGARRWLQVADGTTPPPDDADADGDGDGGEDMGTRVAEQLDSVGAVMYGMNWCPYCAQQKAMFGDAADKIDYVECVNDPTLTNECAPSCGIPSWVIEGQCYTGLQPLERLDALSGGGSR</sequence>
<keyword evidence="5 11" id="KW-1133">Transmembrane helix</keyword>
<dbReference type="GO" id="GO:0016491">
    <property type="term" value="F:oxidoreductase activity"/>
    <property type="evidence" value="ECO:0007669"/>
    <property type="project" value="UniProtKB-KW"/>
</dbReference>
<dbReference type="EMBL" id="CDMY01000296">
    <property type="protein sequence ID" value="CEM00685.1"/>
    <property type="molecule type" value="Genomic_DNA"/>
</dbReference>
<evidence type="ECO:0000256" key="7">
    <source>
        <dbReference type="ARBA" id="ARBA00023136"/>
    </source>
</evidence>
<evidence type="ECO:0000256" key="3">
    <source>
        <dbReference type="ARBA" id="ARBA00022692"/>
    </source>
</evidence>
<dbReference type="GO" id="GO:0048038">
    <property type="term" value="F:quinone binding"/>
    <property type="evidence" value="ECO:0007669"/>
    <property type="project" value="UniProtKB-KW"/>
</dbReference>
<keyword evidence="8" id="KW-1015">Disulfide bond</keyword>
<keyword evidence="7 11" id="KW-0472">Membrane</keyword>
<accession>A0A0G4ES48</accession>
<evidence type="ECO:0000256" key="8">
    <source>
        <dbReference type="ARBA" id="ARBA00023157"/>
    </source>
</evidence>
<dbReference type="PANTHER" id="PTHR34573:SF1">
    <property type="entry name" value="VITAMIN K EPOXIDE REDUCTASE DOMAIN-CONTAINING PROTEIN"/>
    <property type="match status" value="1"/>
</dbReference>
<dbReference type="GO" id="GO:0016020">
    <property type="term" value="C:membrane"/>
    <property type="evidence" value="ECO:0007669"/>
    <property type="project" value="UniProtKB-SubCell"/>
</dbReference>
<comment type="subcellular location">
    <subcellularLocation>
        <location evidence="1">Membrane</location>
        <topology evidence="1">Multi-pass membrane protein</topology>
    </subcellularLocation>
</comment>
<dbReference type="Gene3D" id="1.20.1440.130">
    <property type="entry name" value="VKOR domain"/>
    <property type="match status" value="1"/>
</dbReference>
<dbReference type="InParanoid" id="A0A0G4ES48"/>
<dbReference type="InterPro" id="IPR044698">
    <property type="entry name" value="VKOR/LTO1"/>
</dbReference>
<dbReference type="VEuPathDB" id="CryptoDB:Vbra_2430"/>
<feature type="region of interest" description="Disordered" evidence="10">
    <location>
        <begin position="871"/>
        <end position="895"/>
    </location>
</feature>
<dbReference type="InterPro" id="IPR038354">
    <property type="entry name" value="VKOR_sf"/>
</dbReference>
<dbReference type="Pfam" id="PF07884">
    <property type="entry name" value="VKOR"/>
    <property type="match status" value="2"/>
</dbReference>
<protein>
    <recommendedName>
        <fullName evidence="12">Vitamin K epoxide reductase domain-containing protein</fullName>
    </recommendedName>
</protein>
<feature type="domain" description="Vitamin K epoxide reductase" evidence="12">
    <location>
        <begin position="167"/>
        <end position="349"/>
    </location>
</feature>
<evidence type="ECO:0000313" key="13">
    <source>
        <dbReference type="EMBL" id="CEM00685.1"/>
    </source>
</evidence>
<evidence type="ECO:0000256" key="1">
    <source>
        <dbReference type="ARBA" id="ARBA00004141"/>
    </source>
</evidence>
<dbReference type="CDD" id="cd12916">
    <property type="entry name" value="VKOR_1"/>
    <property type="match status" value="1"/>
</dbReference>
<dbReference type="Gene3D" id="3.40.30.10">
    <property type="entry name" value="Glutaredoxin"/>
    <property type="match status" value="5"/>
</dbReference>
<keyword evidence="6" id="KW-0560">Oxidoreductase</keyword>
<feature type="compositionally biased region" description="Acidic residues" evidence="10">
    <location>
        <begin position="880"/>
        <end position="892"/>
    </location>
</feature>
<keyword evidence="4" id="KW-0874">Quinone</keyword>
<evidence type="ECO:0000256" key="5">
    <source>
        <dbReference type="ARBA" id="ARBA00022989"/>
    </source>
</evidence>
<comment type="similarity">
    <text evidence="2">Belongs to the VKOR family.</text>
</comment>
<dbReference type="SMART" id="SM00756">
    <property type="entry name" value="VKc"/>
    <property type="match status" value="1"/>
</dbReference>
<keyword evidence="14" id="KW-1185">Reference proteome</keyword>
<dbReference type="Proteomes" id="UP000041254">
    <property type="component" value="Unassembled WGS sequence"/>
</dbReference>
<evidence type="ECO:0000313" key="14">
    <source>
        <dbReference type="Proteomes" id="UP000041254"/>
    </source>
</evidence>
<keyword evidence="9" id="KW-0676">Redox-active center</keyword>
<feature type="region of interest" description="Disordered" evidence="10">
    <location>
        <begin position="101"/>
        <end position="151"/>
    </location>
</feature>
<evidence type="ECO:0000256" key="11">
    <source>
        <dbReference type="SAM" id="Phobius"/>
    </source>
</evidence>
<feature type="transmembrane region" description="Helical" evidence="11">
    <location>
        <begin position="218"/>
        <end position="244"/>
    </location>
</feature>
<dbReference type="SUPFAM" id="SSF52833">
    <property type="entry name" value="Thioredoxin-like"/>
    <property type="match status" value="4"/>
</dbReference>
<keyword evidence="3 11" id="KW-0812">Transmembrane</keyword>
<proteinExistence type="inferred from homology"/>
<feature type="transmembrane region" description="Helical" evidence="11">
    <location>
        <begin position="357"/>
        <end position="376"/>
    </location>
</feature>
<evidence type="ECO:0000259" key="12">
    <source>
        <dbReference type="SMART" id="SM00756"/>
    </source>
</evidence>
<evidence type="ECO:0000256" key="10">
    <source>
        <dbReference type="SAM" id="MobiDB-lite"/>
    </source>
</evidence>
<dbReference type="PANTHER" id="PTHR34573">
    <property type="entry name" value="VKC DOMAIN-CONTAINING PROTEIN"/>
    <property type="match status" value="1"/>
</dbReference>
<evidence type="ECO:0000256" key="4">
    <source>
        <dbReference type="ARBA" id="ARBA00022719"/>
    </source>
</evidence>
<dbReference type="OrthoDB" id="343052at2759"/>
<evidence type="ECO:0000256" key="6">
    <source>
        <dbReference type="ARBA" id="ARBA00023002"/>
    </source>
</evidence>
<feature type="transmembrane region" description="Helical" evidence="11">
    <location>
        <begin position="327"/>
        <end position="345"/>
    </location>
</feature>
<dbReference type="InterPro" id="IPR012932">
    <property type="entry name" value="VKOR"/>
</dbReference>
<feature type="compositionally biased region" description="Basic residues" evidence="10">
    <location>
        <begin position="134"/>
        <end position="144"/>
    </location>
</feature>
<evidence type="ECO:0000256" key="2">
    <source>
        <dbReference type="ARBA" id="ARBA00006214"/>
    </source>
</evidence>
<feature type="transmembrane region" description="Helical" evidence="11">
    <location>
        <begin position="300"/>
        <end position="321"/>
    </location>
</feature>
<dbReference type="InterPro" id="IPR036249">
    <property type="entry name" value="Thioredoxin-like_sf"/>
</dbReference>
<evidence type="ECO:0000256" key="9">
    <source>
        <dbReference type="ARBA" id="ARBA00023284"/>
    </source>
</evidence>
<reference evidence="13 14" key="1">
    <citation type="submission" date="2014-11" db="EMBL/GenBank/DDBJ databases">
        <authorList>
            <person name="Zhu J."/>
            <person name="Qi W."/>
            <person name="Song R."/>
        </authorList>
    </citation>
    <scope>NUCLEOTIDE SEQUENCE [LARGE SCALE GENOMIC DNA]</scope>
</reference>
<gene>
    <name evidence="13" type="ORF">Vbra_2430</name>
</gene>
<name>A0A0G4ES48_VITBC</name>
<feature type="region of interest" description="Disordered" evidence="10">
    <location>
        <begin position="1"/>
        <end position="20"/>
    </location>
</feature>
<dbReference type="AlphaFoldDB" id="A0A0G4ES48"/>